<reference evidence="3" key="1">
    <citation type="submission" date="2016-11" db="EMBL/GenBank/DDBJ databases">
        <authorList>
            <person name="Varghese N."/>
            <person name="Submissions S."/>
        </authorList>
    </citation>
    <scope>NUCLEOTIDE SEQUENCE [LARGE SCALE GENOMIC DNA]</scope>
    <source>
        <strain evidence="3">CGMCC 1.7063</strain>
    </source>
</reference>
<proteinExistence type="predicted"/>
<dbReference type="STRING" id="494016.SAMN04487965_2646"/>
<keyword evidence="3" id="KW-1185">Reference proteome</keyword>
<keyword evidence="1" id="KW-0472">Membrane</keyword>
<evidence type="ECO:0000313" key="2">
    <source>
        <dbReference type="EMBL" id="SHF76533.1"/>
    </source>
</evidence>
<keyword evidence="1" id="KW-1133">Transmembrane helix</keyword>
<gene>
    <name evidence="2" type="ORF">SAMN04487965_2646</name>
</gene>
<dbReference type="EMBL" id="FQVA01000003">
    <property type="protein sequence ID" value="SHF76533.1"/>
    <property type="molecule type" value="Genomic_DNA"/>
</dbReference>
<evidence type="ECO:0000256" key="1">
    <source>
        <dbReference type="SAM" id="Phobius"/>
    </source>
</evidence>
<sequence length="193" mass="21812">MATPDDIQLLKLLRSLPVPDPGEEYERLLLHDVLHSTRLNRTRRARVRSQLWVRWGWQLASVAGVFLICLATASHWKVVMPPPVLSPVAQQRSEISRPLHILLESPREMRGATIRITLPDTVAIEGYRDVHQLRWRADIAAGGNRLYLPVQIRDGGVAGEILIEVEYQGASKLLRLPVSPLFKPTQSNSLTRI</sequence>
<dbReference type="AlphaFoldDB" id="A0A1M5EBA2"/>
<feature type="transmembrane region" description="Helical" evidence="1">
    <location>
        <begin position="51"/>
        <end position="76"/>
    </location>
</feature>
<protein>
    <submittedName>
        <fullName evidence="2">Uncharacterized protein</fullName>
    </submittedName>
</protein>
<organism evidence="2 3">
    <name type="scientific">Microbulbifer donghaiensis</name>
    <dbReference type="NCBI Taxonomy" id="494016"/>
    <lineage>
        <taxon>Bacteria</taxon>
        <taxon>Pseudomonadati</taxon>
        <taxon>Pseudomonadota</taxon>
        <taxon>Gammaproteobacteria</taxon>
        <taxon>Cellvibrionales</taxon>
        <taxon>Microbulbiferaceae</taxon>
        <taxon>Microbulbifer</taxon>
    </lineage>
</organism>
<name>A0A1M5EBA2_9GAMM</name>
<dbReference type="Proteomes" id="UP000184170">
    <property type="component" value="Unassembled WGS sequence"/>
</dbReference>
<keyword evidence="1" id="KW-0812">Transmembrane</keyword>
<accession>A0A1M5EBA2</accession>
<evidence type="ECO:0000313" key="3">
    <source>
        <dbReference type="Proteomes" id="UP000184170"/>
    </source>
</evidence>